<proteinExistence type="predicted"/>
<gene>
    <name evidence="1" type="ORF">TRIHO_37620</name>
</gene>
<sequence>MKRRAKYVSNYDTINISLIIRQRFSGGALS</sequence>
<evidence type="ECO:0000313" key="1">
    <source>
        <dbReference type="EMBL" id="KUP91426.1"/>
    </source>
</evidence>
<comment type="caution">
    <text evidence="1">The sequence shown here is derived from an EMBL/GenBank/DDBJ whole genome shotgun (WGS) entry which is preliminary data.</text>
</comment>
<evidence type="ECO:0000313" key="2">
    <source>
        <dbReference type="Proteomes" id="UP000068382"/>
    </source>
</evidence>
<organism evidence="1 2">
    <name type="scientific">Tritonibacter horizontis</name>
    <dbReference type="NCBI Taxonomy" id="1768241"/>
    <lineage>
        <taxon>Bacteria</taxon>
        <taxon>Pseudomonadati</taxon>
        <taxon>Pseudomonadota</taxon>
        <taxon>Alphaproteobacteria</taxon>
        <taxon>Rhodobacterales</taxon>
        <taxon>Paracoccaceae</taxon>
        <taxon>Tritonibacter</taxon>
    </lineage>
</organism>
<dbReference type="Proteomes" id="UP000068382">
    <property type="component" value="Unassembled WGS sequence"/>
</dbReference>
<protein>
    <submittedName>
        <fullName evidence="1">Uncharacterized protein</fullName>
    </submittedName>
</protein>
<accession>A0A132BT90</accession>
<keyword evidence="2" id="KW-1185">Reference proteome</keyword>
<dbReference type="EMBL" id="LPUY01000096">
    <property type="protein sequence ID" value="KUP91426.1"/>
    <property type="molecule type" value="Genomic_DNA"/>
</dbReference>
<name>A0A132BT90_9RHOB</name>
<dbReference type="AlphaFoldDB" id="A0A132BT90"/>
<reference evidence="1 2" key="1">
    <citation type="submission" date="2015-12" db="EMBL/GenBank/DDBJ databases">
        <title>Genome sequence of the marine Rhodobacteraceae strain O3.65, Candidatus Tritonibacter horizontis.</title>
        <authorList>
            <person name="Poehlein A."/>
            <person name="Giebel H.A."/>
            <person name="Voget S."/>
            <person name="Brinkhoff T."/>
        </authorList>
    </citation>
    <scope>NUCLEOTIDE SEQUENCE [LARGE SCALE GENOMIC DNA]</scope>
    <source>
        <strain evidence="1 2">O3.65</strain>
    </source>
</reference>